<dbReference type="Proteomes" id="UP000030004">
    <property type="component" value="Unassembled WGS sequence"/>
</dbReference>
<dbReference type="eggNOG" id="COG2307">
    <property type="taxonomic scope" value="Bacteria"/>
</dbReference>
<dbReference type="Pfam" id="PF04168">
    <property type="entry name" value="Alpha-E"/>
    <property type="match status" value="1"/>
</dbReference>
<organism evidence="2 3">
    <name type="scientific">Pseudooceanicola atlanticus</name>
    <dbReference type="NCBI Taxonomy" id="1461694"/>
    <lineage>
        <taxon>Bacteria</taxon>
        <taxon>Pseudomonadati</taxon>
        <taxon>Pseudomonadota</taxon>
        <taxon>Alphaproteobacteria</taxon>
        <taxon>Rhodobacterales</taxon>
        <taxon>Paracoccaceae</taxon>
        <taxon>Pseudooceanicola</taxon>
    </lineage>
</organism>
<protein>
    <recommendedName>
        <fullName evidence="1">DUF403 domain-containing protein</fullName>
    </recommendedName>
</protein>
<dbReference type="OrthoDB" id="9803532at2"/>
<gene>
    <name evidence="2" type="ORF">ATO9_11030</name>
</gene>
<name>A0A0A0EDY7_9RHOB</name>
<evidence type="ECO:0000313" key="2">
    <source>
        <dbReference type="EMBL" id="KGM49191.1"/>
    </source>
</evidence>
<dbReference type="AlphaFoldDB" id="A0A0A0EDY7"/>
<keyword evidence="3" id="KW-1185">Reference proteome</keyword>
<dbReference type="PANTHER" id="PTHR34595:SF7">
    <property type="entry name" value="SLL1039 PROTEIN"/>
    <property type="match status" value="1"/>
</dbReference>
<dbReference type="InterPro" id="IPR051680">
    <property type="entry name" value="ATP-dep_Glu-Cys_Ligase-2"/>
</dbReference>
<dbReference type="STRING" id="1461694.ATO9_11030"/>
<proteinExistence type="predicted"/>
<sequence length="313" mass="35442">MLGKTANGLFWMYRYLERAENTSRLVETGQRIALTRLGSSEAEWRSIMQTAGVLQGFEETGEELNGEAAIDWMLRSKANPSSVLTSIEGARQNARLVRTALTHEVWEAVNGTYMAAKKLLARKVPERDLPEVLGKIRQRTALVRGSTHGTMLRNDIYNFARIGTFLERADNTARILDVKYYVLLPSVMSVGSSIDNVQWETILRSVSARGGFRMAYGNNYDPVDIAYFLILDKRMPRSLAFCVGKIRDNLNYLAESYGTNPPSCEKASFIEQRYLSHNIDAVFDEGLHQYIEKVLNLIGDLGGQIEVDYRFYE</sequence>
<dbReference type="EMBL" id="AQQX01000003">
    <property type="protein sequence ID" value="KGM49191.1"/>
    <property type="molecule type" value="Genomic_DNA"/>
</dbReference>
<dbReference type="PANTHER" id="PTHR34595">
    <property type="entry name" value="BLR5612 PROTEIN"/>
    <property type="match status" value="1"/>
</dbReference>
<evidence type="ECO:0000259" key="1">
    <source>
        <dbReference type="Pfam" id="PF04168"/>
    </source>
</evidence>
<reference evidence="2 3" key="1">
    <citation type="journal article" date="2015" name="Antonie Van Leeuwenhoek">
        <title>Pseudooceanicola atlanticus gen. nov. sp. nov., isolated from surface seawater of the Atlantic Ocean and reclassification of Oceanicola batsensis, Oceanicola marinus, Oceanicola nitratireducens, Oceanicola nanhaiensis, Oceanicola antarcticus and Oceanicola flagellatus, as Pseudooceanicola batsensis comb. nov., Pseudooceanicola marinus comb. nov., Pseudooceanicola nitratireducens comb. nov., Pseudooceanicola nanhaiensis comb. nov., Pseudooceanicola antarcticus comb. nov., and Pseudooceanicola flagellatus comb. nov.</title>
        <authorList>
            <person name="Lai Q."/>
            <person name="Li G."/>
            <person name="Liu X."/>
            <person name="Du Y."/>
            <person name="Sun F."/>
            <person name="Shao Z."/>
        </authorList>
    </citation>
    <scope>NUCLEOTIDE SEQUENCE [LARGE SCALE GENOMIC DNA]</scope>
    <source>
        <strain evidence="2 3">22II-s11g</strain>
    </source>
</reference>
<evidence type="ECO:0000313" key="3">
    <source>
        <dbReference type="Proteomes" id="UP000030004"/>
    </source>
</evidence>
<dbReference type="InterPro" id="IPR007296">
    <property type="entry name" value="DUF403"/>
</dbReference>
<accession>A0A0A0EDY7</accession>
<comment type="caution">
    <text evidence="2">The sequence shown here is derived from an EMBL/GenBank/DDBJ whole genome shotgun (WGS) entry which is preliminary data.</text>
</comment>
<dbReference type="RefSeq" id="WP_043748324.1">
    <property type="nucleotide sequence ID" value="NZ_AQQX01000003.1"/>
</dbReference>
<feature type="domain" description="DUF403" evidence="1">
    <location>
        <begin position="1"/>
        <end position="309"/>
    </location>
</feature>